<evidence type="ECO:0000313" key="2">
    <source>
        <dbReference type="Proteomes" id="UP001381693"/>
    </source>
</evidence>
<evidence type="ECO:0000313" key="1">
    <source>
        <dbReference type="EMBL" id="KAK7024478.1"/>
    </source>
</evidence>
<dbReference type="PANTHER" id="PTHR34365">
    <property type="entry name" value="ENOLASE (DUF1399)"/>
    <property type="match status" value="1"/>
</dbReference>
<dbReference type="InterPro" id="IPR009836">
    <property type="entry name" value="GRDP-like"/>
</dbReference>
<name>A0AAN8ZYB0_HALRR</name>
<sequence length="211" mass="23840">VHPLIYKKDTESLLDQLLPHDDSVNDRSSGSRLVVSDGLTRTLWVSSFGTTFRREGSMFRGDPPDKYIVPVSLETQKNAHCSLFHCQVLKLVIRGKAPDGPLKIKIKHETRKVAELSLFHEQHKGASEHNVTDLALTFSLPDHSAGDWLVLKMASKKRFGKLLKILGQGNFWCMTYLYELFDIKTEGTIVKVSINCFLKEVIVLLYSSVIL</sequence>
<comment type="caution">
    <text evidence="1">The sequence shown here is derived from an EMBL/GenBank/DDBJ whole genome shotgun (WGS) entry which is preliminary data.</text>
</comment>
<proteinExistence type="predicted"/>
<dbReference type="PANTHER" id="PTHR34365:SF7">
    <property type="entry name" value="GLYCINE-RICH DOMAIN-CONTAINING PROTEIN 1"/>
    <property type="match status" value="1"/>
</dbReference>
<dbReference type="Proteomes" id="UP001381693">
    <property type="component" value="Unassembled WGS sequence"/>
</dbReference>
<dbReference type="EMBL" id="JAXCGZ010022767">
    <property type="protein sequence ID" value="KAK7024478.1"/>
    <property type="molecule type" value="Genomic_DNA"/>
</dbReference>
<accession>A0AAN8ZYB0</accession>
<protein>
    <submittedName>
        <fullName evidence="1">Uncharacterized protein</fullName>
    </submittedName>
</protein>
<feature type="non-terminal residue" evidence="1">
    <location>
        <position position="1"/>
    </location>
</feature>
<reference evidence="1 2" key="1">
    <citation type="submission" date="2023-11" db="EMBL/GenBank/DDBJ databases">
        <title>Halocaridina rubra genome assembly.</title>
        <authorList>
            <person name="Smith C."/>
        </authorList>
    </citation>
    <scope>NUCLEOTIDE SEQUENCE [LARGE SCALE GENOMIC DNA]</scope>
    <source>
        <strain evidence="1">EP-1</strain>
        <tissue evidence="1">Whole</tissue>
    </source>
</reference>
<gene>
    <name evidence="1" type="ORF">SK128_010790</name>
</gene>
<keyword evidence="2" id="KW-1185">Reference proteome</keyword>
<organism evidence="1 2">
    <name type="scientific">Halocaridina rubra</name>
    <name type="common">Hawaiian red shrimp</name>
    <dbReference type="NCBI Taxonomy" id="373956"/>
    <lineage>
        <taxon>Eukaryota</taxon>
        <taxon>Metazoa</taxon>
        <taxon>Ecdysozoa</taxon>
        <taxon>Arthropoda</taxon>
        <taxon>Crustacea</taxon>
        <taxon>Multicrustacea</taxon>
        <taxon>Malacostraca</taxon>
        <taxon>Eumalacostraca</taxon>
        <taxon>Eucarida</taxon>
        <taxon>Decapoda</taxon>
        <taxon>Pleocyemata</taxon>
        <taxon>Caridea</taxon>
        <taxon>Atyoidea</taxon>
        <taxon>Atyidae</taxon>
        <taxon>Halocaridina</taxon>
    </lineage>
</organism>
<dbReference type="AlphaFoldDB" id="A0AAN8ZYB0"/>